<dbReference type="Pfam" id="PF01965">
    <property type="entry name" value="DJ-1_PfpI"/>
    <property type="match status" value="1"/>
</dbReference>
<accession>A0A4V6XBH8</accession>
<dbReference type="InterPro" id="IPR006286">
    <property type="entry name" value="C56_PfpI-like"/>
</dbReference>
<keyword evidence="3" id="KW-0808">Transferase</keyword>
<gene>
    <name evidence="3" type="ORF">FDA94_03025</name>
</gene>
<keyword evidence="3" id="KW-0315">Glutamine amidotransferase</keyword>
<dbReference type="OrthoDB" id="9792284at2"/>
<keyword evidence="4" id="KW-1185">Reference proteome</keyword>
<dbReference type="EMBL" id="SZQA01000002">
    <property type="protein sequence ID" value="TKK90753.1"/>
    <property type="molecule type" value="Genomic_DNA"/>
</dbReference>
<name>A0A4V6XBH8_9ACTN</name>
<dbReference type="AlphaFoldDB" id="A0A4V6XBH8"/>
<evidence type="ECO:0000313" key="3">
    <source>
        <dbReference type="EMBL" id="TKK90753.1"/>
    </source>
</evidence>
<feature type="domain" description="DJ-1/PfpI" evidence="2">
    <location>
        <begin position="7"/>
        <end position="167"/>
    </location>
</feature>
<dbReference type="PANTHER" id="PTHR42733">
    <property type="entry name" value="DJ-1 PROTEIN"/>
    <property type="match status" value="1"/>
</dbReference>
<evidence type="ECO:0000313" key="4">
    <source>
        <dbReference type="Proteomes" id="UP000308705"/>
    </source>
</evidence>
<dbReference type="NCBIfam" id="TIGR01382">
    <property type="entry name" value="PfpI"/>
    <property type="match status" value="1"/>
</dbReference>
<dbReference type="InterPro" id="IPR002818">
    <property type="entry name" value="DJ-1/PfpI"/>
</dbReference>
<comment type="similarity">
    <text evidence="1">Belongs to the peptidase C56 family.</text>
</comment>
<reference evidence="3 4" key="1">
    <citation type="submission" date="2019-04" db="EMBL/GenBank/DDBJ databases">
        <title>Herbidospora sp. NEAU-GS14.nov., a novel actinomycete isolated from soil.</title>
        <authorList>
            <person name="Han L."/>
        </authorList>
    </citation>
    <scope>NUCLEOTIDE SEQUENCE [LARGE SCALE GENOMIC DNA]</scope>
    <source>
        <strain evidence="3 4">NEAU-GS14</strain>
    </source>
</reference>
<evidence type="ECO:0000259" key="2">
    <source>
        <dbReference type="Pfam" id="PF01965"/>
    </source>
</evidence>
<organism evidence="3 4">
    <name type="scientific">Herbidospora galbida</name>
    <dbReference type="NCBI Taxonomy" id="2575442"/>
    <lineage>
        <taxon>Bacteria</taxon>
        <taxon>Bacillati</taxon>
        <taxon>Actinomycetota</taxon>
        <taxon>Actinomycetes</taxon>
        <taxon>Streptosporangiales</taxon>
        <taxon>Streptosporangiaceae</taxon>
        <taxon>Herbidospora</taxon>
    </lineage>
</organism>
<protein>
    <submittedName>
        <fullName evidence="3">Type 1 glutamine amidotransferase</fullName>
    </submittedName>
</protein>
<dbReference type="SUPFAM" id="SSF52317">
    <property type="entry name" value="Class I glutamine amidotransferase-like"/>
    <property type="match status" value="1"/>
</dbReference>
<comment type="caution">
    <text evidence="3">The sequence shown here is derived from an EMBL/GenBank/DDBJ whole genome shotgun (WGS) entry which is preliminary data.</text>
</comment>
<dbReference type="CDD" id="cd03134">
    <property type="entry name" value="GATase1_PfpI_like"/>
    <property type="match status" value="1"/>
</dbReference>
<proteinExistence type="inferred from homology"/>
<sequence length="221" mass="23603">MELSQARIVVLVENLYQELELWYPVLRFREDGAQVRVVGPSTDEVYASKIGYPARADLTVADFDLDSVDAVIIPGGFSPEYLRRNPDMVKLVRDADAKGLVVAAICHAGWMLATAGIVAGRDATCVATIKDDVINAGANFRDEPVVVDGNLITSRLPNDLPEFCAAIKDALEAREPAKGGPLPDLASPPNSSPAYTATAIMKNRAAGPGSSNYRAYAVLDA</sequence>
<dbReference type="InterPro" id="IPR029062">
    <property type="entry name" value="Class_I_gatase-like"/>
</dbReference>
<dbReference type="Proteomes" id="UP000308705">
    <property type="component" value="Unassembled WGS sequence"/>
</dbReference>
<evidence type="ECO:0000256" key="1">
    <source>
        <dbReference type="ARBA" id="ARBA00008542"/>
    </source>
</evidence>
<dbReference type="GO" id="GO:0016740">
    <property type="term" value="F:transferase activity"/>
    <property type="evidence" value="ECO:0007669"/>
    <property type="project" value="UniProtKB-KW"/>
</dbReference>
<dbReference type="RefSeq" id="WP_137245495.1">
    <property type="nucleotide sequence ID" value="NZ_SZQA01000002.1"/>
</dbReference>
<dbReference type="PROSITE" id="PS51276">
    <property type="entry name" value="PEPTIDASE_C56_PFPI"/>
    <property type="match status" value="1"/>
</dbReference>
<dbReference type="PANTHER" id="PTHR42733:SF13">
    <property type="entry name" value="DJ-1_PFPI DOMAIN-CONTAINING PROTEIN"/>
    <property type="match status" value="1"/>
</dbReference>
<dbReference type="Gene3D" id="3.40.50.880">
    <property type="match status" value="1"/>
</dbReference>